<name>A0A0G0ZXS2_9BACT</name>
<proteinExistence type="predicted"/>
<sequence>MKKIVLACEYLMAIAVYGAFLSLGIYIAVSAFFMFLVQNEITAWGILGFAAYSNVGAWVAYASFVAQKDMFETWKQQNKKS</sequence>
<dbReference type="EMBL" id="LCDO01000050">
    <property type="protein sequence ID" value="KKS53505.1"/>
    <property type="molecule type" value="Genomic_DNA"/>
</dbReference>
<keyword evidence="1" id="KW-0472">Membrane</keyword>
<evidence type="ECO:0000313" key="3">
    <source>
        <dbReference type="Proteomes" id="UP000034837"/>
    </source>
</evidence>
<gene>
    <name evidence="2" type="ORF">UV20_C0050G0002</name>
</gene>
<keyword evidence="1" id="KW-0812">Transmembrane</keyword>
<evidence type="ECO:0000313" key="2">
    <source>
        <dbReference type="EMBL" id="KKS53505.1"/>
    </source>
</evidence>
<dbReference type="AlphaFoldDB" id="A0A0G0ZXS2"/>
<evidence type="ECO:0000256" key="1">
    <source>
        <dbReference type="SAM" id="Phobius"/>
    </source>
</evidence>
<feature type="transmembrane region" description="Helical" evidence="1">
    <location>
        <begin position="12"/>
        <end position="37"/>
    </location>
</feature>
<organism evidence="2 3">
    <name type="scientific">Candidatus Magasanikbacteria bacterium GW2011_GWA2_42_32</name>
    <dbReference type="NCBI Taxonomy" id="1619039"/>
    <lineage>
        <taxon>Bacteria</taxon>
        <taxon>Candidatus Magasanikiibacteriota</taxon>
    </lineage>
</organism>
<reference evidence="2 3" key="1">
    <citation type="journal article" date="2015" name="Nature">
        <title>rRNA introns, odd ribosomes, and small enigmatic genomes across a large radiation of phyla.</title>
        <authorList>
            <person name="Brown C.T."/>
            <person name="Hug L.A."/>
            <person name="Thomas B.C."/>
            <person name="Sharon I."/>
            <person name="Castelle C.J."/>
            <person name="Singh A."/>
            <person name="Wilkins M.J."/>
            <person name="Williams K.H."/>
            <person name="Banfield J.F."/>
        </authorList>
    </citation>
    <scope>NUCLEOTIDE SEQUENCE [LARGE SCALE GENOMIC DNA]</scope>
</reference>
<comment type="caution">
    <text evidence="2">The sequence shown here is derived from an EMBL/GenBank/DDBJ whole genome shotgun (WGS) entry which is preliminary data.</text>
</comment>
<dbReference type="Proteomes" id="UP000034837">
    <property type="component" value="Unassembled WGS sequence"/>
</dbReference>
<keyword evidence="1" id="KW-1133">Transmembrane helix</keyword>
<accession>A0A0G0ZXS2</accession>
<feature type="transmembrane region" description="Helical" evidence="1">
    <location>
        <begin position="43"/>
        <end position="66"/>
    </location>
</feature>
<protein>
    <submittedName>
        <fullName evidence="2">Uncharacterized protein</fullName>
    </submittedName>
</protein>